<evidence type="ECO:0000313" key="1">
    <source>
        <dbReference type="EMBL" id="MBR7796003.1"/>
    </source>
</evidence>
<dbReference type="EMBL" id="JAGSOT010000019">
    <property type="protein sequence ID" value="MBR7796003.1"/>
    <property type="molecule type" value="Genomic_DNA"/>
</dbReference>
<protein>
    <submittedName>
        <fullName evidence="1">Uncharacterized protein</fullName>
    </submittedName>
</protein>
<dbReference type="AlphaFoldDB" id="A0A941DXK2"/>
<sequence length="49" mass="5595">MNKNHIYCITIGTGIGGAYYHHELMDGYYQQANSVGYLLYDSVTKTNFE</sequence>
<reference evidence="1" key="1">
    <citation type="submission" date="2021-04" db="EMBL/GenBank/DDBJ databases">
        <title>Isolation and polyphasic classification of algal microorganism.</title>
        <authorList>
            <person name="Wang S."/>
        </authorList>
    </citation>
    <scope>NUCLEOTIDE SEQUENCE</scope>
    <source>
        <strain evidence="1">720a</strain>
    </source>
</reference>
<evidence type="ECO:0000313" key="2">
    <source>
        <dbReference type="Proteomes" id="UP000675284"/>
    </source>
</evidence>
<name>A0A941DXK2_9BACI</name>
<dbReference type="RefSeq" id="WP_161629287.1">
    <property type="nucleotide sequence ID" value="NZ_CP115959.1"/>
</dbReference>
<organism evidence="1 2">
    <name type="scientific">Virgibacillus salarius</name>
    <dbReference type="NCBI Taxonomy" id="447199"/>
    <lineage>
        <taxon>Bacteria</taxon>
        <taxon>Bacillati</taxon>
        <taxon>Bacillota</taxon>
        <taxon>Bacilli</taxon>
        <taxon>Bacillales</taxon>
        <taxon>Bacillaceae</taxon>
        <taxon>Virgibacillus</taxon>
    </lineage>
</organism>
<proteinExistence type="predicted"/>
<comment type="caution">
    <text evidence="1">The sequence shown here is derived from an EMBL/GenBank/DDBJ whole genome shotgun (WGS) entry which is preliminary data.</text>
</comment>
<keyword evidence="2" id="KW-1185">Reference proteome</keyword>
<accession>A0A941DXK2</accession>
<dbReference type="Proteomes" id="UP000675284">
    <property type="component" value="Unassembled WGS sequence"/>
</dbReference>
<gene>
    <name evidence="1" type="ORF">KCX74_08090</name>
</gene>